<feature type="compositionally biased region" description="Pro residues" evidence="9">
    <location>
        <begin position="237"/>
        <end position="247"/>
    </location>
</feature>
<organism evidence="11 12">
    <name type="scientific">Tilletia horrida</name>
    <dbReference type="NCBI Taxonomy" id="155126"/>
    <lineage>
        <taxon>Eukaryota</taxon>
        <taxon>Fungi</taxon>
        <taxon>Dikarya</taxon>
        <taxon>Basidiomycota</taxon>
        <taxon>Ustilaginomycotina</taxon>
        <taxon>Exobasidiomycetes</taxon>
        <taxon>Tilletiales</taxon>
        <taxon>Tilletiaceae</taxon>
        <taxon>Tilletia</taxon>
    </lineage>
</organism>
<feature type="compositionally biased region" description="Polar residues" evidence="9">
    <location>
        <begin position="946"/>
        <end position="975"/>
    </location>
</feature>
<evidence type="ECO:0000313" key="11">
    <source>
        <dbReference type="EMBL" id="KAK0529509.1"/>
    </source>
</evidence>
<dbReference type="GO" id="GO:0006189">
    <property type="term" value="P:'de novo' IMP biosynthetic process"/>
    <property type="evidence" value="ECO:0007669"/>
    <property type="project" value="TreeGrafter"/>
</dbReference>
<feature type="compositionally biased region" description="Low complexity" evidence="9">
    <location>
        <begin position="321"/>
        <end position="341"/>
    </location>
</feature>
<dbReference type="Gene3D" id="3.40.20.10">
    <property type="entry name" value="Severin"/>
    <property type="match status" value="1"/>
</dbReference>
<feature type="compositionally biased region" description="Low complexity" evidence="9">
    <location>
        <begin position="925"/>
        <end position="935"/>
    </location>
</feature>
<comment type="similarity">
    <text evidence="5">Belongs to the GART family.</text>
</comment>
<reference evidence="11" key="1">
    <citation type="journal article" date="2023" name="PhytoFront">
        <title>Draft Genome Resources of Seven Strains of Tilletia horrida, Causal Agent of Kernel Smut of Rice.</title>
        <authorList>
            <person name="Khanal S."/>
            <person name="Antony Babu S."/>
            <person name="Zhou X.G."/>
        </authorList>
    </citation>
    <scope>NUCLEOTIDE SEQUENCE</scope>
    <source>
        <strain evidence="11">TX3</strain>
    </source>
</reference>
<feature type="compositionally biased region" description="Low complexity" evidence="9">
    <location>
        <begin position="418"/>
        <end position="429"/>
    </location>
</feature>
<dbReference type="InterPro" id="IPR002376">
    <property type="entry name" value="Formyl_transf_N"/>
</dbReference>
<evidence type="ECO:0000256" key="5">
    <source>
        <dbReference type="ARBA" id="ARBA00038440"/>
    </source>
</evidence>
<dbReference type="Proteomes" id="UP001176521">
    <property type="component" value="Unassembled WGS sequence"/>
</dbReference>
<evidence type="ECO:0000256" key="3">
    <source>
        <dbReference type="ARBA" id="ARBA00022679"/>
    </source>
</evidence>
<keyword evidence="4" id="KW-0658">Purine biosynthesis</keyword>
<dbReference type="Gene3D" id="3.40.50.170">
    <property type="entry name" value="Formyl transferase, N-terminal domain"/>
    <property type="match status" value="1"/>
</dbReference>
<protein>
    <recommendedName>
        <fullName evidence="2">phosphoribosylglycinamide formyltransferase 1</fullName>
        <ecNumber evidence="2">2.1.2.2</ecNumber>
    </recommendedName>
    <alternativeName>
        <fullName evidence="7">5'-phosphoribosylglycinamide transformylase</fullName>
    </alternativeName>
    <alternativeName>
        <fullName evidence="6">GAR transformylase</fullName>
    </alternativeName>
</protein>
<proteinExistence type="inferred from homology"/>
<dbReference type="InterPro" id="IPR036477">
    <property type="entry name" value="Formyl_transf_N_sf"/>
</dbReference>
<comment type="caution">
    <text evidence="11">The sequence shown here is derived from an EMBL/GenBank/DDBJ whole genome shotgun (WGS) entry which is preliminary data.</text>
</comment>
<evidence type="ECO:0000256" key="4">
    <source>
        <dbReference type="ARBA" id="ARBA00022755"/>
    </source>
</evidence>
<evidence type="ECO:0000259" key="10">
    <source>
        <dbReference type="Pfam" id="PF00551"/>
    </source>
</evidence>
<evidence type="ECO:0000256" key="2">
    <source>
        <dbReference type="ARBA" id="ARBA00012254"/>
    </source>
</evidence>
<dbReference type="SUPFAM" id="SSF53328">
    <property type="entry name" value="Formyltransferase"/>
    <property type="match status" value="1"/>
</dbReference>
<feature type="compositionally biased region" description="Low complexity" evidence="9">
    <location>
        <begin position="189"/>
        <end position="204"/>
    </location>
</feature>
<evidence type="ECO:0000256" key="6">
    <source>
        <dbReference type="ARBA" id="ARBA00041324"/>
    </source>
</evidence>
<feature type="region of interest" description="Disordered" evidence="9">
    <location>
        <begin position="906"/>
        <end position="997"/>
    </location>
</feature>
<dbReference type="PANTHER" id="PTHR43369:SF2">
    <property type="entry name" value="PHOSPHORIBOSYLGLYCINAMIDE FORMYLTRANSFERASE"/>
    <property type="match status" value="1"/>
</dbReference>
<feature type="compositionally biased region" description="Low complexity" evidence="9">
    <location>
        <begin position="480"/>
        <end position="492"/>
    </location>
</feature>
<gene>
    <name evidence="11" type="primary">ade5_1</name>
    <name evidence="11" type="ORF">OC842_004216</name>
</gene>
<dbReference type="GO" id="GO:0004644">
    <property type="term" value="F:phosphoribosylglycinamide formyltransferase activity"/>
    <property type="evidence" value="ECO:0007669"/>
    <property type="project" value="UniProtKB-EC"/>
</dbReference>
<dbReference type="Pfam" id="PF00551">
    <property type="entry name" value="Formyl_trans_N"/>
    <property type="match status" value="2"/>
</dbReference>
<keyword evidence="3 11" id="KW-0808">Transferase</keyword>
<feature type="compositionally biased region" description="Low complexity" evidence="9">
    <location>
        <begin position="612"/>
        <end position="632"/>
    </location>
</feature>
<feature type="domain" description="Formyl transferase N-terminal" evidence="10">
    <location>
        <begin position="788"/>
        <end position="873"/>
    </location>
</feature>
<evidence type="ECO:0000256" key="1">
    <source>
        <dbReference type="ARBA" id="ARBA00005054"/>
    </source>
</evidence>
<dbReference type="EMBL" id="JAPDMQ010000241">
    <property type="protein sequence ID" value="KAK0529509.1"/>
    <property type="molecule type" value="Genomic_DNA"/>
</dbReference>
<sequence>MAASPSLEDEIAQSRLERSNRRSRLLEHGVKGISARLGPDDDVQASSPAAAASPAMASPTRSSSNSSSSNQQLPSTSAANVLSRYGGQAGPTGATFAPAAGASPVSLANFIGGRAAGPRLGKLQGDGRSAPPEAETFFRDTEALNSATSPTRRGIALPGLASPPAASEQAASSNKPLAAFLAARANALGNSSSPSAAAPSSSSPRVSPTKEIPPSAFARSLANATAAAQAAATDSPGPGPTPSPGPGPIAQQTTGGGTPISAATVSIIRRPSQTRGSPASAVSAAVLEPTPASAPATSPPKRSWTAQPALASDAFAADKFSTAAPTSSVPAPAPALAASPPKRSWSSQPAAATDASSSDKFPTASLTRLSAKGMVGQRIREAQKRQQSGSSDSDPARADSATTAAPGLAALRQRWANTAATAPAASSPEESGRRSPVRLPGLGGPNPPSNLLNSNDSAFGAPSSARSPTVSGASAGGGSVSSSAAAPGGDSVQVLKPLTASRPRGPASSRKSKSGACASFVASPTTSAAPATPETASSAAHPQEAEQSSIKDEEVVIPSFRAPPPAQIQAEEPAQEDASPLARNPLPRPPSPDKEMYRATPTPATPAPAPSEPVTAAPPAATAAAIKPSAAPKQAEPAKGRRSTVGKRILVLISGSGSNFQALIDSTIPSLRTSGQPQIPYAQIVGVISNRKAAFGLERAKAADPPIPSEVFSLKSFRDAHPGKGRDEYDEALASLVLGYAPDIVVLAGFMHIVSPRFLKVLGHEASSPPSSSFVGAGAGTAAASASAPVPIINLHPALPGQFDGAGAIERAFEAFQAGTISHTGVMVHEVIAEVDRGAPVLVESIDMKALGIRSLEELQESIHQVEHRLIVEGTRKVLDRPHVVSPSLPSSPAVGSFAAAAALGGAPGGAGVHSPPTPHGNEWSSAGSGSASAAGSGGGGGGSSFSPTAWDQARSSHSRRVSLQSANKRQSLLFNSGVSGGSGTSSPSGGNTPKLAYAHTHTNSLAGAAAGSAAAAAAAAPVAVPKVDIAAVVASIASFRSSQAQAARTGPAAAAGFTISTEVLAVAPDGSTSVLPQANAEARTLFSSEVLTVVHRTKSSGSDPAAAGTRTRIIVRVGAGVASRSGGAASWKEGRQGDKVAELARRYNVPAEEVVEVVQGSETPELGFLLAGGNAAGAIAASAGATSAPDLIFRDGARPSSGAAGVAGAGGDASAMFAVRRVGSVVMIDQVPLSAVASLLNNIFVWHGRGSSPIQRHSAERFATTLAGGDASRVRRSEEGSEDDHFAMFFDLREGYASAWHHRHAPTLNDEQAIPVLVQLKPSSATAEAPTIASATTALEQEEHGGRISVVDLGLEIYVIVAAGARGRKAHIAAALDLADALAAKHVQHAHVPASRRSPVHVVILPGSLPRDLRAALRGATATAAATASSAGAGGAPQAGLGPRGGQLNVLESAEARAQLKKSVREFAAVELADPSCLPLGVAPEDL</sequence>
<feature type="region of interest" description="Disordered" evidence="9">
    <location>
        <begin position="1"/>
        <end position="99"/>
    </location>
</feature>
<evidence type="ECO:0000256" key="9">
    <source>
        <dbReference type="SAM" id="MobiDB-lite"/>
    </source>
</evidence>
<feature type="compositionally biased region" description="Low complexity" evidence="9">
    <location>
        <begin position="216"/>
        <end position="236"/>
    </location>
</feature>
<evidence type="ECO:0000313" key="12">
    <source>
        <dbReference type="Proteomes" id="UP001176521"/>
    </source>
</evidence>
<dbReference type="InterPro" id="IPR001555">
    <property type="entry name" value="GART_AS"/>
</dbReference>
<feature type="compositionally biased region" description="Low complexity" evidence="9">
    <location>
        <begin position="388"/>
        <end position="407"/>
    </location>
</feature>
<feature type="domain" description="Formyl transferase N-terminal" evidence="10">
    <location>
        <begin position="647"/>
        <end position="763"/>
    </location>
</feature>
<dbReference type="PANTHER" id="PTHR43369">
    <property type="entry name" value="PHOSPHORIBOSYLGLYCINAMIDE FORMYLTRANSFERASE"/>
    <property type="match status" value="1"/>
</dbReference>
<evidence type="ECO:0000256" key="8">
    <source>
        <dbReference type="ARBA" id="ARBA00047664"/>
    </source>
</evidence>
<dbReference type="InterPro" id="IPR029006">
    <property type="entry name" value="ADF-H/Gelsolin-like_dom_sf"/>
</dbReference>
<feature type="compositionally biased region" description="Polar residues" evidence="9">
    <location>
        <begin position="344"/>
        <end position="368"/>
    </location>
</feature>
<dbReference type="SUPFAM" id="SSF55753">
    <property type="entry name" value="Actin depolymerizing proteins"/>
    <property type="match status" value="1"/>
</dbReference>
<feature type="compositionally biased region" description="Low complexity" evidence="9">
    <location>
        <begin position="45"/>
        <end position="77"/>
    </location>
</feature>
<feature type="compositionally biased region" description="Basic and acidic residues" evidence="9">
    <location>
        <begin position="15"/>
        <end position="30"/>
    </location>
</feature>
<evidence type="ECO:0000256" key="7">
    <source>
        <dbReference type="ARBA" id="ARBA00041682"/>
    </source>
</evidence>
<feature type="region of interest" description="Disordered" evidence="9">
    <location>
        <begin position="113"/>
        <end position="173"/>
    </location>
</feature>
<keyword evidence="12" id="KW-1185">Reference proteome</keyword>
<feature type="compositionally biased region" description="Low complexity" evidence="9">
    <location>
        <begin position="522"/>
        <end position="542"/>
    </location>
</feature>
<dbReference type="EC" id="2.1.2.2" evidence="2"/>
<comment type="pathway">
    <text evidence="1">Purine metabolism; IMP biosynthesis via de novo pathway; N(2)-formyl-N(1)-(5-phospho-D-ribosyl)glycinamide from N(1)-(5-phospho-D-ribosyl)glycinamide (10-formyl THF route): step 1/1.</text>
</comment>
<feature type="compositionally biased region" description="Low complexity" evidence="9">
    <location>
        <begin position="289"/>
        <end position="300"/>
    </location>
</feature>
<feature type="region of interest" description="Disordered" evidence="9">
    <location>
        <begin position="189"/>
        <end position="642"/>
    </location>
</feature>
<accession>A0AAN6JKE4</accession>
<feature type="compositionally biased region" description="Low complexity" evidence="9">
    <location>
        <begin position="156"/>
        <end position="173"/>
    </location>
</feature>
<comment type="catalytic activity">
    <reaction evidence="8">
        <text>N(1)-(5-phospho-beta-D-ribosyl)glycinamide + (6R)-10-formyltetrahydrofolate = N(2)-formyl-N(1)-(5-phospho-beta-D-ribosyl)glycinamide + (6S)-5,6,7,8-tetrahydrofolate + H(+)</text>
        <dbReference type="Rhea" id="RHEA:15053"/>
        <dbReference type="ChEBI" id="CHEBI:15378"/>
        <dbReference type="ChEBI" id="CHEBI:57453"/>
        <dbReference type="ChEBI" id="CHEBI:143788"/>
        <dbReference type="ChEBI" id="CHEBI:147286"/>
        <dbReference type="ChEBI" id="CHEBI:195366"/>
        <dbReference type="EC" id="2.1.2.2"/>
    </reaction>
</comment>
<dbReference type="PROSITE" id="PS00373">
    <property type="entry name" value="GART"/>
    <property type="match status" value="1"/>
</dbReference>
<dbReference type="GO" id="GO:0005737">
    <property type="term" value="C:cytoplasm"/>
    <property type="evidence" value="ECO:0007669"/>
    <property type="project" value="TreeGrafter"/>
</dbReference>
<name>A0AAN6JKE4_9BASI</name>